<evidence type="ECO:0000256" key="1">
    <source>
        <dbReference type="ARBA" id="ARBA00002687"/>
    </source>
</evidence>
<feature type="compositionally biased region" description="Acidic residues" evidence="6">
    <location>
        <begin position="1950"/>
        <end position="2002"/>
    </location>
</feature>
<dbReference type="eggNOG" id="ENOG502QQX4">
    <property type="taxonomic scope" value="Eukaryota"/>
</dbReference>
<comment type="similarity">
    <text evidence="3">Belongs to the HIR3 family.</text>
</comment>
<evidence type="ECO:0000256" key="2">
    <source>
        <dbReference type="ARBA" id="ARBA00004123"/>
    </source>
</evidence>
<name>K3W0P3_FUSPC</name>
<dbReference type="PANTHER" id="PTHR15502">
    <property type="entry name" value="CALCINEURIN-BINDING PROTEIN CABIN 1-RELATED"/>
    <property type="match status" value="1"/>
</dbReference>
<feature type="compositionally biased region" description="Basic and acidic residues" evidence="6">
    <location>
        <begin position="1847"/>
        <end position="1864"/>
    </location>
</feature>
<dbReference type="GO" id="GO:0000417">
    <property type="term" value="C:HIR complex"/>
    <property type="evidence" value="ECO:0007669"/>
    <property type="project" value="TreeGrafter"/>
</dbReference>
<dbReference type="EMBL" id="AFNW01000108">
    <property type="protein sequence ID" value="EKJ74500.1"/>
    <property type="molecule type" value="Genomic_DNA"/>
</dbReference>
<feature type="region of interest" description="Disordered" evidence="6">
    <location>
        <begin position="790"/>
        <end position="848"/>
    </location>
</feature>
<dbReference type="GeneID" id="20363868"/>
<dbReference type="GO" id="GO:0031491">
    <property type="term" value="F:nucleosome binding"/>
    <property type="evidence" value="ECO:0007669"/>
    <property type="project" value="TreeGrafter"/>
</dbReference>
<comment type="function">
    <text evidence="1">Has a role in a nucleosome assembly pathway that is required for the integrity of heterochromatin and proper chromosome segregation.</text>
</comment>
<keyword evidence="5" id="KW-0539">Nucleus</keyword>
<dbReference type="HOGENOM" id="CLU_001419_0_0_1"/>
<feature type="compositionally biased region" description="Low complexity" evidence="6">
    <location>
        <begin position="1815"/>
        <end position="1824"/>
    </location>
</feature>
<evidence type="ECO:0000256" key="5">
    <source>
        <dbReference type="ARBA" id="ARBA00023242"/>
    </source>
</evidence>
<evidence type="ECO:0000256" key="4">
    <source>
        <dbReference type="ARBA" id="ARBA00014848"/>
    </source>
</evidence>
<evidence type="ECO:0000313" key="8">
    <source>
        <dbReference type="Proteomes" id="UP000007978"/>
    </source>
</evidence>
<accession>K3W0P3</accession>
<gene>
    <name evidence="7" type="ORF">FPSE_05250</name>
</gene>
<dbReference type="KEGG" id="fpu:FPSE_05250"/>
<feature type="compositionally biased region" description="Acidic residues" evidence="6">
    <location>
        <begin position="1915"/>
        <end position="1934"/>
    </location>
</feature>
<organism evidence="7 8">
    <name type="scientific">Fusarium pseudograminearum (strain CS3096)</name>
    <name type="common">Wheat and barley crown-rot fungus</name>
    <dbReference type="NCBI Taxonomy" id="1028729"/>
    <lineage>
        <taxon>Eukaryota</taxon>
        <taxon>Fungi</taxon>
        <taxon>Dikarya</taxon>
        <taxon>Ascomycota</taxon>
        <taxon>Pezizomycotina</taxon>
        <taxon>Sordariomycetes</taxon>
        <taxon>Hypocreomycetidae</taxon>
        <taxon>Hypocreales</taxon>
        <taxon>Nectriaceae</taxon>
        <taxon>Fusarium</taxon>
    </lineage>
</organism>
<dbReference type="Proteomes" id="UP000007978">
    <property type="component" value="Chromosome 2"/>
</dbReference>
<evidence type="ECO:0000313" key="7">
    <source>
        <dbReference type="EMBL" id="EKJ74500.1"/>
    </source>
</evidence>
<feature type="compositionally biased region" description="Basic and acidic residues" evidence="6">
    <location>
        <begin position="1898"/>
        <end position="1908"/>
    </location>
</feature>
<feature type="compositionally biased region" description="Basic and acidic residues" evidence="6">
    <location>
        <begin position="361"/>
        <end position="378"/>
    </location>
</feature>
<feature type="region of interest" description="Disordered" evidence="6">
    <location>
        <begin position="1757"/>
        <end position="2021"/>
    </location>
</feature>
<feature type="compositionally biased region" description="Basic and acidic residues" evidence="6">
    <location>
        <begin position="1791"/>
        <end position="1800"/>
    </location>
</feature>
<feature type="compositionally biased region" description="Acidic residues" evidence="6">
    <location>
        <begin position="799"/>
        <end position="811"/>
    </location>
</feature>
<proteinExistence type="inferred from homology"/>
<keyword evidence="8" id="KW-1185">Reference proteome</keyword>
<dbReference type="PANTHER" id="PTHR15502:SF7">
    <property type="entry name" value="CALCINEURIN-BINDING PROTEIN CABIN-1"/>
    <property type="match status" value="1"/>
</dbReference>
<feature type="region of interest" description="Disordered" evidence="6">
    <location>
        <begin position="356"/>
        <end position="444"/>
    </location>
</feature>
<feature type="compositionally biased region" description="Low complexity" evidence="6">
    <location>
        <begin position="812"/>
        <end position="826"/>
    </location>
</feature>
<feature type="compositionally biased region" description="Polar residues" evidence="6">
    <location>
        <begin position="389"/>
        <end position="401"/>
    </location>
</feature>
<evidence type="ECO:0000256" key="6">
    <source>
        <dbReference type="SAM" id="MobiDB-lite"/>
    </source>
</evidence>
<dbReference type="RefSeq" id="XP_009256643.1">
    <property type="nucleotide sequence ID" value="XM_009258368.1"/>
</dbReference>
<reference evidence="7 8" key="1">
    <citation type="journal article" date="2012" name="PLoS Pathog.">
        <title>Comparative pathogenomics reveals horizontally acquired novel virulence genes in fungi infecting cereal hosts.</title>
        <authorList>
            <person name="Gardiner D.M."/>
            <person name="McDonald M.C."/>
            <person name="Covarelli L."/>
            <person name="Solomon P.S."/>
            <person name="Rusu A.G."/>
            <person name="Marshall M."/>
            <person name="Kazan K."/>
            <person name="Chakraborty S."/>
            <person name="McDonald B.A."/>
            <person name="Manners J.M."/>
        </authorList>
    </citation>
    <scope>NUCLEOTIDE SEQUENCE [LARGE SCALE GENOMIC DNA]</scope>
    <source>
        <strain evidence="7 8">CS3096</strain>
    </source>
</reference>
<protein>
    <recommendedName>
        <fullName evidence="4">Histone transcription regulator 3 homolog</fullName>
    </recommendedName>
</protein>
<dbReference type="InterPro" id="IPR033053">
    <property type="entry name" value="Hir3/CABIN1"/>
</dbReference>
<dbReference type="OrthoDB" id="77564at2759"/>
<comment type="caution">
    <text evidence="7">The sequence shown here is derived from an EMBL/GenBank/DDBJ whole genome shotgun (WGS) entry which is preliminary data.</text>
</comment>
<dbReference type="GO" id="GO:0005634">
    <property type="term" value="C:nucleus"/>
    <property type="evidence" value="ECO:0007669"/>
    <property type="project" value="UniProtKB-SubCell"/>
</dbReference>
<feature type="compositionally biased region" description="Acidic residues" evidence="6">
    <location>
        <begin position="1865"/>
        <end position="1897"/>
    </location>
</feature>
<dbReference type="GO" id="GO:0006325">
    <property type="term" value="P:chromatin organization"/>
    <property type="evidence" value="ECO:0007669"/>
    <property type="project" value="InterPro"/>
</dbReference>
<feature type="compositionally biased region" description="Polar residues" evidence="6">
    <location>
        <begin position="1757"/>
        <end position="1773"/>
    </location>
</feature>
<sequence length="2021" mass="227027">MPAFQAINLEPEDNIDEQIDTTKEIHVDEALKRFQHALKLHAQGPRSREAAEAAYNELFESEIFKYREAKTDYERAERYADGQPEVSNLDPSLTDGGLDVDAGGADGVAASLAQALYLSYKNYGQFFVDKFKDASTSDTAWKEKAQLKYHDDGRKVLDSWMTALDQDPSDPELWRKAARFAGAINSNRIKRYCLEAAIELDDDPAVMELDPPSLAEGMAGEQLKDQLKLLGDDMALSHPIMAPWLKKKMPALLKRHLDPIPFLPDPTKSLIPPKVSDTQDQTQEDTEMGDADIASLTEPKSVSSWAELGARLINCLETTAEAFDTCDGIVESSLEDVPIETPPNEIESVASEIEVAVTKPTETEKTPEKDATPKEQKAGSEGTEDSQKTTDQSQKDSNGSSARKRSQSAAGLPDGAEEENAMEKRSKRVRRRETLQAEETTDPNTLIANQLQPYQGADQNLFQMTKSVLEHLGVENKSTFAFITELIDSCATENRPGKITNLAACDLSSVIVNFREEVAKVFLHKNEQASLGPSSFLEHAKTGSQDQPSMPSFNEKQGLRSFARKIGGCRSWMTAEDVAYEWVRAVSQSYATAKWSDKMKLSVVQMLNKVDSALYRKITEEMELAAGSAERLADLETIVPMLFELHVDIYELITNPSSVVDYATRMDTKYRLGRWLDIASAYLRLTDRPADDPLIARFLWASVLVSSHAEQPLREHILLMWTSLRDHLADEKVPAISLPNNVVMPTISPAAADREISKLTTMDFFLGLFQDNMDDPVFVIDTLEPVLNPSTVCAPNQETDSESGEDSDNSDSSDTTGASTVGSSDGSTDDNDASSDASSNQKPKKSISDCASQSLKDLWKFLHNSSTELRLFLWSRLGDAYDAIKYSTKKFSCCLKSIELIVSDLEGETYTNTAPESRRLLFMRTLKSLDELLITALGSALNDNTAFEIIDDAHIRSTSAALAKVNCLLHVASLCEDEVRIGIKPERTGNAASKAAFQALKNKLKEMQIRAWCLQYTMFKAGINKDNCIIGPENDLADYLAAIHQVIGIRKFCKASNKIFLKVMRVELLKLKNIENWEDYLGQVLYDLHGLKLGAGVWEVQDHACPPEKLEKRQTMQLVERVCILANRMPMKDLLKSDLKTTIDHMQQTIGQTKSTPQMYHNLRNFTEYLKKPIHPLRLYRALIGDVSVDAVSVNTPETILATHGWFFLLGMMALTKFKGVELNRRQTPGATDDLRIGATFLRLQLQFTADRWDAWFRLAECFDYELDEAVLWTADKMNKERPELVKFQRNAIHCYTLALSHSRNLDIETHDGDPLHDLYHKFAMRMYASSREPFAMEPFQHSDQERYFIEDMGIGTFKRILHSQMNEYKVWKFAAKLFRMAMDRKPDNWKNPYMLSKCYWKMYQTPDDQLDVKDITSKIGLMTLIDTLKKAVEVAHNARRGRNTDPIFEPHYKIVTILHKLVMRGDVPAKDAAEILSEQPFGLEVNPDDHFASFSAPEDWEEYIIRNLSKLKEKDKANWQHRIIIRHAKILFDEATEVSSEDRLVNAKAAFGVLRDSMFTKTMVMNVWKCDAERPGRHHVYTEQYVRLMTKLLVIMNDRGNLEQLLRRLRKKGADFYHFTDLWQSCCMAYLKLLRQGYNVSPVVDDAFKALSSEEFEVVGERIADWAASDGAEVPLFNCMKETIELKKLNANLMKVAPIDDLLNDCYSRIYSEIAKTLPGPDPSKVVEERHHAKEVAAQLEAAQTETKVTSSLASILNAPNGQESITGTATPMETEKQEAAPRSRKTGVRRPDVLRKAEQAVIRALEAPKPNKSRVGSVSSGKRGSRTPNQRASDAGSEEDGPDSQIRREAGHDGDVDMKDAGDENEEDHGEEEHDEENEDEQDEEHDEAAEDENAEEHGVEEKADSETGSIEDSADDESDLSDVPEDYDEEVPPGLMFPNLGHQSEESSGEDADSESEGDDEAEESDGEEEADEEAEGEETLGIEDTELVDDDDEDEDEEQPKRSGSWAANDSIRAVGW</sequence>
<comment type="subcellular location">
    <subcellularLocation>
        <location evidence="2">Nucleus</location>
    </subcellularLocation>
</comment>
<evidence type="ECO:0000256" key="3">
    <source>
        <dbReference type="ARBA" id="ARBA00007335"/>
    </source>
</evidence>
<feature type="region of interest" description="Disordered" evidence="6">
    <location>
        <begin position="264"/>
        <end position="298"/>
    </location>
</feature>